<organism evidence="2 3">
    <name type="scientific">Xiashengella succiniciproducens</name>
    <dbReference type="NCBI Taxonomy" id="2949635"/>
    <lineage>
        <taxon>Bacteria</taxon>
        <taxon>Pseudomonadati</taxon>
        <taxon>Bacteroidota</taxon>
        <taxon>Bacteroidia</taxon>
        <taxon>Marinilabiliales</taxon>
        <taxon>Marinilabiliaceae</taxon>
        <taxon>Xiashengella</taxon>
    </lineage>
</organism>
<gene>
    <name evidence="2" type="ORF">M9189_00815</name>
</gene>
<protein>
    <submittedName>
        <fullName evidence="2">DUF1801 domain-containing protein</fullName>
    </submittedName>
</protein>
<dbReference type="KEGG" id="alkq:M9189_00815"/>
<keyword evidence="3" id="KW-1185">Reference proteome</keyword>
<evidence type="ECO:0000313" key="2">
    <source>
        <dbReference type="EMBL" id="URW79898.1"/>
    </source>
</evidence>
<accession>A0A9J6ZPS6</accession>
<proteinExistence type="predicted"/>
<reference evidence="2" key="1">
    <citation type="submission" date="2022-05" db="EMBL/GenBank/DDBJ databases">
        <authorList>
            <person name="Sun X."/>
        </authorList>
    </citation>
    <scope>NUCLEOTIDE SEQUENCE</scope>
    <source>
        <strain evidence="2">Ai-910</strain>
    </source>
</reference>
<dbReference type="Pfam" id="PF13376">
    <property type="entry name" value="OmdA"/>
    <property type="match status" value="1"/>
</dbReference>
<dbReference type="InterPro" id="IPR016786">
    <property type="entry name" value="YdeI_bac"/>
</dbReference>
<name>A0A9J6ZPS6_9BACT</name>
<dbReference type="Pfam" id="PF08818">
    <property type="entry name" value="DUF1801"/>
    <property type="match status" value="1"/>
</dbReference>
<reference evidence="2" key="2">
    <citation type="submission" date="2022-06" db="EMBL/GenBank/DDBJ databases">
        <title>Xiashengella guii gen. nov. sp. nov., a bacterium isolated form anaerobic digestion tank.</title>
        <authorList>
            <person name="Huang H."/>
        </authorList>
    </citation>
    <scope>NUCLEOTIDE SEQUENCE</scope>
    <source>
        <strain evidence="2">Ai-910</strain>
    </source>
</reference>
<dbReference type="EMBL" id="CP098400">
    <property type="protein sequence ID" value="URW79898.1"/>
    <property type="molecule type" value="Genomic_DNA"/>
</dbReference>
<feature type="domain" description="YdhG-like" evidence="1">
    <location>
        <begin position="33"/>
        <end position="129"/>
    </location>
</feature>
<dbReference type="RefSeq" id="WP_250724010.1">
    <property type="nucleotide sequence ID" value="NZ_CP098400.1"/>
</dbReference>
<dbReference type="Gene3D" id="3.90.1150.200">
    <property type="match status" value="1"/>
</dbReference>
<dbReference type="PIRSF" id="PIRSF021308">
    <property type="entry name" value="UCP021308"/>
    <property type="match status" value="1"/>
</dbReference>
<evidence type="ECO:0000259" key="1">
    <source>
        <dbReference type="Pfam" id="PF08818"/>
    </source>
</evidence>
<dbReference type="Proteomes" id="UP001056426">
    <property type="component" value="Chromosome"/>
</dbReference>
<dbReference type="AlphaFoldDB" id="A0A9J6ZPS6"/>
<dbReference type="InterPro" id="IPR014922">
    <property type="entry name" value="YdhG-like"/>
</dbReference>
<dbReference type="SUPFAM" id="SSF159888">
    <property type="entry name" value="YdhG-like"/>
    <property type="match status" value="1"/>
</dbReference>
<sequence length="213" mass="24540">MKIELNPGVDKYLMDGCMRCKYGGTPQCKVNTWREELENLRQIALESGLKEEVKWGIPVYTHKGKNILSVSALKNHALMGFFKGVLLTDSEKILEKQANILEARVLKFTNVSDIEAKSEVIAAYIKEAVKIEESGRKVEIVREEIPLPEELEEAFAEDPDFRKAFYQLTPGRQRAYLIHFGQSKVKKTRLARIEKYKQQIFDGIGLYDHYSKR</sequence>
<evidence type="ECO:0000313" key="3">
    <source>
        <dbReference type="Proteomes" id="UP001056426"/>
    </source>
</evidence>